<dbReference type="PANTHER" id="PTHR42837:SF2">
    <property type="entry name" value="MEMBRANE METALLOPROTEASE ARASP2, CHLOROPLASTIC-RELATED"/>
    <property type="match status" value="1"/>
</dbReference>
<dbReference type="GO" id="GO:0006508">
    <property type="term" value="P:proteolysis"/>
    <property type="evidence" value="ECO:0007669"/>
    <property type="project" value="UniProtKB-KW"/>
</dbReference>
<protein>
    <submittedName>
        <fullName evidence="12">Regulator of sigma-E protease RseP</fullName>
        <ecNumber evidence="12">3.4.24.-</ecNumber>
    </submittedName>
</protein>
<comment type="caution">
    <text evidence="12">The sequence shown here is derived from an EMBL/GenBank/DDBJ whole genome shotgun (WGS) entry which is preliminary data.</text>
</comment>
<dbReference type="AlphaFoldDB" id="A0A1J5SMX4"/>
<keyword evidence="8" id="KW-0482">Metalloprotease</keyword>
<dbReference type="Gene3D" id="2.30.42.10">
    <property type="match status" value="2"/>
</dbReference>
<keyword evidence="7 10" id="KW-1133">Transmembrane helix</keyword>
<evidence type="ECO:0000256" key="2">
    <source>
        <dbReference type="ARBA" id="ARBA00004141"/>
    </source>
</evidence>
<evidence type="ECO:0000256" key="7">
    <source>
        <dbReference type="ARBA" id="ARBA00022989"/>
    </source>
</evidence>
<keyword evidence="5 12" id="KW-0378">Hydrolase</keyword>
<reference evidence="12" key="1">
    <citation type="submission" date="2016-10" db="EMBL/GenBank/DDBJ databases">
        <title>Sequence of Gallionella enrichment culture.</title>
        <authorList>
            <person name="Poehlein A."/>
            <person name="Muehling M."/>
            <person name="Daniel R."/>
        </authorList>
    </citation>
    <scope>NUCLEOTIDE SEQUENCE</scope>
</reference>
<dbReference type="SUPFAM" id="SSF50156">
    <property type="entry name" value="PDZ domain-like"/>
    <property type="match status" value="2"/>
</dbReference>
<keyword evidence="6" id="KW-0862">Zinc</keyword>
<dbReference type="Pfam" id="PF17820">
    <property type="entry name" value="PDZ_6"/>
    <property type="match status" value="1"/>
</dbReference>
<evidence type="ECO:0000256" key="4">
    <source>
        <dbReference type="ARBA" id="ARBA00022692"/>
    </source>
</evidence>
<comment type="subcellular location">
    <subcellularLocation>
        <location evidence="2">Membrane</location>
        <topology evidence="2">Multi-pass membrane protein</topology>
    </subcellularLocation>
</comment>
<dbReference type="InterPro" id="IPR004387">
    <property type="entry name" value="Pept_M50_Zn"/>
</dbReference>
<evidence type="ECO:0000259" key="11">
    <source>
        <dbReference type="SMART" id="SM00228"/>
    </source>
</evidence>
<evidence type="ECO:0000256" key="1">
    <source>
        <dbReference type="ARBA" id="ARBA00001947"/>
    </source>
</evidence>
<dbReference type="EMBL" id="MLJW01000069">
    <property type="protein sequence ID" value="OIR03020.1"/>
    <property type="molecule type" value="Genomic_DNA"/>
</dbReference>
<feature type="transmembrane region" description="Helical" evidence="10">
    <location>
        <begin position="383"/>
        <end position="404"/>
    </location>
</feature>
<keyword evidence="9 10" id="KW-0472">Membrane</keyword>
<feature type="transmembrane region" description="Helical" evidence="10">
    <location>
        <begin position="101"/>
        <end position="122"/>
    </location>
</feature>
<feature type="domain" description="PDZ" evidence="11">
    <location>
        <begin position="214"/>
        <end position="283"/>
    </location>
</feature>
<dbReference type="CDD" id="cd06163">
    <property type="entry name" value="S2P-M50_PDZ_RseP-like"/>
    <property type="match status" value="2"/>
</dbReference>
<dbReference type="InterPro" id="IPR008915">
    <property type="entry name" value="Peptidase_M50"/>
</dbReference>
<sequence length="457" mass="49547">MSPGNFAFTLAAFALALGTLIVVHEFGHYVVARAIGVKVLRFSLGFGRPLWLKRLGRDRTEWAIAAFPLGGYVKMLDEREGPVAAHELPRAFNRQPVGKRLLVVAAGPLANLLLAILIYWLLFMHGTEALRPLLAAPPAATAAAAAGLKDGDAVRAVDGKRVMSWEEMRWELIQSALSQPIVTIEVENRQHEIALRRLDTSALNGADPVPDLPQRLGLLPYRPPLPPVVGEVTKASVAEQAGIRVGDRFTAVAGQPVSDWRELAMKIRASPGQLLSFDLLRQGTKIALQARPATVKEGGRRIGRLGIVVQDDPSLRALMLTTVRYGVLPALGHATRQTWSTSVLTLTMIGRMISGEASWKNLSGPVTIADYAGQSAKLGWSHYLSFLALISISLGVLNLLPIPILDGGHLLYYMAEIIKGGPLPERVMEIGQQIGLGLLIMLMAFAFYNDINRLVSG</sequence>
<keyword evidence="3 12" id="KW-0645">Protease</keyword>
<dbReference type="PANTHER" id="PTHR42837">
    <property type="entry name" value="REGULATOR OF SIGMA-E PROTEASE RSEP"/>
    <property type="match status" value="1"/>
</dbReference>
<organism evidence="12">
    <name type="scientific">mine drainage metagenome</name>
    <dbReference type="NCBI Taxonomy" id="410659"/>
    <lineage>
        <taxon>unclassified sequences</taxon>
        <taxon>metagenomes</taxon>
        <taxon>ecological metagenomes</taxon>
    </lineage>
</organism>
<dbReference type="CDD" id="cd23081">
    <property type="entry name" value="cpPDZ_EcRseP-like"/>
    <property type="match status" value="1"/>
</dbReference>
<dbReference type="Pfam" id="PF02163">
    <property type="entry name" value="Peptidase_M50"/>
    <property type="match status" value="1"/>
</dbReference>
<accession>A0A1J5SMX4</accession>
<dbReference type="SMART" id="SM00228">
    <property type="entry name" value="PDZ"/>
    <property type="match status" value="2"/>
</dbReference>
<evidence type="ECO:0000256" key="3">
    <source>
        <dbReference type="ARBA" id="ARBA00022670"/>
    </source>
</evidence>
<feature type="domain" description="PDZ" evidence="11">
    <location>
        <begin position="118"/>
        <end position="190"/>
    </location>
</feature>
<dbReference type="InterPro" id="IPR036034">
    <property type="entry name" value="PDZ_sf"/>
</dbReference>
<dbReference type="EC" id="3.4.24.-" evidence="12"/>
<dbReference type="InterPro" id="IPR041489">
    <property type="entry name" value="PDZ_6"/>
</dbReference>
<evidence type="ECO:0000256" key="10">
    <source>
        <dbReference type="SAM" id="Phobius"/>
    </source>
</evidence>
<keyword evidence="4 10" id="KW-0812">Transmembrane</keyword>
<dbReference type="GO" id="GO:0016020">
    <property type="term" value="C:membrane"/>
    <property type="evidence" value="ECO:0007669"/>
    <property type="project" value="UniProtKB-SubCell"/>
</dbReference>
<comment type="cofactor">
    <cofactor evidence="1">
        <name>Zn(2+)</name>
        <dbReference type="ChEBI" id="CHEBI:29105"/>
    </cofactor>
</comment>
<dbReference type="GO" id="GO:0004222">
    <property type="term" value="F:metalloendopeptidase activity"/>
    <property type="evidence" value="ECO:0007669"/>
    <property type="project" value="InterPro"/>
</dbReference>
<feature type="transmembrane region" description="Helical" evidence="10">
    <location>
        <begin position="6"/>
        <end position="23"/>
    </location>
</feature>
<gene>
    <name evidence="12" type="primary">rseP_5</name>
    <name evidence="12" type="ORF">GALL_147980</name>
</gene>
<evidence type="ECO:0000313" key="12">
    <source>
        <dbReference type="EMBL" id="OIR03020.1"/>
    </source>
</evidence>
<proteinExistence type="predicted"/>
<evidence type="ECO:0000256" key="8">
    <source>
        <dbReference type="ARBA" id="ARBA00023049"/>
    </source>
</evidence>
<evidence type="ECO:0000256" key="9">
    <source>
        <dbReference type="ARBA" id="ARBA00023136"/>
    </source>
</evidence>
<evidence type="ECO:0000256" key="5">
    <source>
        <dbReference type="ARBA" id="ARBA00022801"/>
    </source>
</evidence>
<evidence type="ECO:0000256" key="6">
    <source>
        <dbReference type="ARBA" id="ARBA00022833"/>
    </source>
</evidence>
<feature type="transmembrane region" description="Helical" evidence="10">
    <location>
        <begin position="430"/>
        <end position="448"/>
    </location>
</feature>
<dbReference type="InterPro" id="IPR001478">
    <property type="entry name" value="PDZ"/>
</dbReference>
<dbReference type="NCBIfam" id="TIGR00054">
    <property type="entry name" value="RIP metalloprotease RseP"/>
    <property type="match status" value="1"/>
</dbReference>
<name>A0A1J5SMX4_9ZZZZ</name>